<dbReference type="InterPro" id="IPR052077">
    <property type="entry name" value="CcrZ_PhaseVar_Mediator"/>
</dbReference>
<protein>
    <submittedName>
        <fullName evidence="1">Thiamine kinase</fullName>
    </submittedName>
</protein>
<dbReference type="Proteomes" id="UP000183255">
    <property type="component" value="Unassembled WGS sequence"/>
</dbReference>
<keyword evidence="1" id="KW-0808">Transferase</keyword>
<reference evidence="1 2" key="1">
    <citation type="submission" date="2016-10" db="EMBL/GenBank/DDBJ databases">
        <authorList>
            <person name="de Groot N.N."/>
        </authorList>
    </citation>
    <scope>NUCLEOTIDE SEQUENCE [LARGE SCALE GENOMIC DNA]</scope>
    <source>
        <strain evidence="1 2">CGMCC 1.5058</strain>
    </source>
</reference>
<dbReference type="PANTHER" id="PTHR40086">
    <property type="entry name" value="PHOSPHOTRANSFERASE YTMP-RELATED"/>
    <property type="match status" value="1"/>
</dbReference>
<proteinExistence type="predicted"/>
<dbReference type="EMBL" id="FNDZ01000002">
    <property type="protein sequence ID" value="SDI33664.1"/>
    <property type="molecule type" value="Genomic_DNA"/>
</dbReference>
<dbReference type="InterPro" id="IPR011009">
    <property type="entry name" value="Kinase-like_dom_sf"/>
</dbReference>
<keyword evidence="1" id="KW-0418">Kinase</keyword>
<dbReference type="Gene3D" id="3.30.200.20">
    <property type="entry name" value="Phosphorylase Kinase, domain 1"/>
    <property type="match status" value="1"/>
</dbReference>
<evidence type="ECO:0000313" key="1">
    <source>
        <dbReference type="EMBL" id="SDI33664.1"/>
    </source>
</evidence>
<dbReference type="PANTHER" id="PTHR40086:SF1">
    <property type="entry name" value="CELL CYCLE REGULATOR CCRZ"/>
    <property type="match status" value="1"/>
</dbReference>
<name>A0A1G8JQY6_9CLOT</name>
<dbReference type="CDD" id="cd05151">
    <property type="entry name" value="ChoK-like"/>
    <property type="match status" value="1"/>
</dbReference>
<organism evidence="1 2">
    <name type="scientific">Proteiniclasticum ruminis</name>
    <dbReference type="NCBI Taxonomy" id="398199"/>
    <lineage>
        <taxon>Bacteria</taxon>
        <taxon>Bacillati</taxon>
        <taxon>Bacillota</taxon>
        <taxon>Clostridia</taxon>
        <taxon>Eubacteriales</taxon>
        <taxon>Clostridiaceae</taxon>
        <taxon>Proteiniclasticum</taxon>
    </lineage>
</organism>
<dbReference type="Pfam" id="PF01633">
    <property type="entry name" value="Choline_kinase"/>
    <property type="match status" value="1"/>
</dbReference>
<sequence>MNDDMKKKVQELMKEKLNIDLDGSSVVRLGGLTNFNYKVDTPVGSYVVRLPGVGTEELISRYEESLSTRLANDIGIDAENQWFDEKTGMKITRYIEDAVTMNPELIKTPQYMRETAELFHKLHHSGKTIPVIFDVFEKIVEYENLLKAEEENYFWDDYAKIKEEVYGLEHLYKSYGVYPVMCHNDPLCENFVRGRDRMYLVDWEYAGMNDPMWDIADVFIEGNFSEEEEKLFQSFYFQGAMTEEEGKRILMNKIFLDFLWSLWGKQRTACGEDLHAYADERYERAKKNLAKLTALIAV</sequence>
<accession>A0A1G8JQY6</accession>
<dbReference type="AlphaFoldDB" id="A0A1G8JQY6"/>
<gene>
    <name evidence="1" type="ORF">SAMN05421804_10286</name>
</gene>
<evidence type="ECO:0000313" key="2">
    <source>
        <dbReference type="Proteomes" id="UP000183255"/>
    </source>
</evidence>
<dbReference type="RefSeq" id="WP_051651682.1">
    <property type="nucleotide sequence ID" value="NZ_FNDZ01000002.1"/>
</dbReference>
<dbReference type="Gene3D" id="3.90.1200.10">
    <property type="match status" value="1"/>
</dbReference>
<dbReference type="GO" id="GO:0016301">
    <property type="term" value="F:kinase activity"/>
    <property type="evidence" value="ECO:0007669"/>
    <property type="project" value="UniProtKB-KW"/>
</dbReference>
<dbReference type="SUPFAM" id="SSF56112">
    <property type="entry name" value="Protein kinase-like (PK-like)"/>
    <property type="match status" value="1"/>
</dbReference>